<reference evidence="1" key="1">
    <citation type="submission" date="2022-06" db="EMBL/GenBank/DDBJ databases">
        <title>Alkalicoccobacillus porphyridii sp. nov., isolated from a marine red alga, Porphyridium purpureum and reclassification of Shouchella plakortidis and Shouchella gibsonii as Alkalicoccobacillus plakortidis comb. nov. and Alkalicoccobacillus gibsonii comb. nov.</title>
        <authorList>
            <person name="Kim K.H."/>
            <person name="Lee J.K."/>
            <person name="Han D.M."/>
            <person name="Baek J.H."/>
            <person name="Jeon C.O."/>
        </authorList>
    </citation>
    <scope>NUCLEOTIDE SEQUENCE</scope>
    <source>
        <strain evidence="1">DSM 19153</strain>
    </source>
</reference>
<gene>
    <name evidence="1" type="ORF">NDM98_17675</name>
</gene>
<dbReference type="EMBL" id="JAMQJY010000003">
    <property type="protein sequence ID" value="MCM2677079.1"/>
    <property type="molecule type" value="Genomic_DNA"/>
</dbReference>
<dbReference type="SUPFAM" id="SSF55729">
    <property type="entry name" value="Acyl-CoA N-acyltransferases (Nat)"/>
    <property type="match status" value="1"/>
</dbReference>
<dbReference type="RefSeq" id="WP_251610510.1">
    <property type="nucleotide sequence ID" value="NZ_JAMQJY010000003.1"/>
</dbReference>
<evidence type="ECO:0008006" key="3">
    <source>
        <dbReference type="Google" id="ProtNLM"/>
    </source>
</evidence>
<keyword evidence="2" id="KW-1185">Reference proteome</keyword>
<evidence type="ECO:0000313" key="1">
    <source>
        <dbReference type="EMBL" id="MCM2677079.1"/>
    </source>
</evidence>
<proteinExistence type="predicted"/>
<dbReference type="Proteomes" id="UP001203665">
    <property type="component" value="Unassembled WGS sequence"/>
</dbReference>
<sequence length="110" mass="12639">MECRSLTNVDINDLTNCFNFAFSDYIIPMHLETSQLKDRFYAAGIDYSLSFGAFDSQNRLVAFIMHCTDHSYKPSTVFNVGTGVIPDYRGQRLIAQLYNYAKPNPLSEWH</sequence>
<organism evidence="1 2">
    <name type="scientific">Alkalicoccobacillus plakortidis</name>
    <dbReference type="NCBI Taxonomy" id="444060"/>
    <lineage>
        <taxon>Bacteria</taxon>
        <taxon>Bacillati</taxon>
        <taxon>Bacillota</taxon>
        <taxon>Bacilli</taxon>
        <taxon>Bacillales</taxon>
        <taxon>Bacillaceae</taxon>
        <taxon>Alkalicoccobacillus</taxon>
    </lineage>
</organism>
<dbReference type="Gene3D" id="3.40.630.30">
    <property type="match status" value="1"/>
</dbReference>
<comment type="caution">
    <text evidence="1">The sequence shown here is derived from an EMBL/GenBank/DDBJ whole genome shotgun (WGS) entry which is preliminary data.</text>
</comment>
<accession>A0ABT0XME7</accession>
<name>A0ABT0XME7_9BACI</name>
<protein>
    <recommendedName>
        <fullName evidence="3">N-acetyltransferase domain-containing protein</fullName>
    </recommendedName>
</protein>
<dbReference type="InterPro" id="IPR016181">
    <property type="entry name" value="Acyl_CoA_acyltransferase"/>
</dbReference>
<evidence type="ECO:0000313" key="2">
    <source>
        <dbReference type="Proteomes" id="UP001203665"/>
    </source>
</evidence>